<evidence type="ECO:0000313" key="3">
    <source>
        <dbReference type="Proteomes" id="UP000306416"/>
    </source>
</evidence>
<dbReference type="RefSeq" id="WP_135870007.1">
    <property type="nucleotide sequence ID" value="NZ_SRSC01000002.1"/>
</dbReference>
<dbReference type="Gene3D" id="2.60.40.1080">
    <property type="match status" value="1"/>
</dbReference>
<evidence type="ECO:0000259" key="1">
    <source>
        <dbReference type="SMART" id="SM00635"/>
    </source>
</evidence>
<dbReference type="AlphaFoldDB" id="A0A4S1CG59"/>
<name>A0A4S1CG59_9BACT</name>
<dbReference type="EMBL" id="SRSC01000002">
    <property type="protein sequence ID" value="TGU72531.1"/>
    <property type="molecule type" value="Genomic_DNA"/>
</dbReference>
<evidence type="ECO:0000313" key="2">
    <source>
        <dbReference type="EMBL" id="TGU72531.1"/>
    </source>
</evidence>
<proteinExistence type="predicted"/>
<dbReference type="SMART" id="SM00635">
    <property type="entry name" value="BID_2"/>
    <property type="match status" value="1"/>
</dbReference>
<feature type="domain" description="BIG2" evidence="1">
    <location>
        <begin position="32"/>
        <end position="117"/>
    </location>
</feature>
<dbReference type="Proteomes" id="UP000306416">
    <property type="component" value="Unassembled WGS sequence"/>
</dbReference>
<dbReference type="Pfam" id="PF02368">
    <property type="entry name" value="Big_2"/>
    <property type="match status" value="1"/>
</dbReference>
<organism evidence="2 3">
    <name type="scientific">Geomonas terrae</name>
    <dbReference type="NCBI Taxonomy" id="2562681"/>
    <lineage>
        <taxon>Bacteria</taxon>
        <taxon>Pseudomonadati</taxon>
        <taxon>Thermodesulfobacteriota</taxon>
        <taxon>Desulfuromonadia</taxon>
        <taxon>Geobacterales</taxon>
        <taxon>Geobacteraceae</taxon>
        <taxon>Geomonas</taxon>
    </lineage>
</organism>
<sequence>MRYVNLSALLTICCLFIMTGCGGGGGGGSHPSLTSITITPDASTLAVGSTTQLTATGTYSDNSTKNITNDVTWSSSAAGTATVSNTQGSKGVVTVISQGAVTITASFGDVSDTTALTTTPSANAANVMKITVNGSLCAAGSYINKPCVSVTICNPDLSACQTVNDILLDTGSFGLRIFQQAIPGLTLPQVASGQGALTGCVEFADGSSLWGPIQRAMVKLGDEPYVSVPIQVINSSFGSLPLPCSNADPTPVSSGFTGILGVGLFKEDCGLDCAFTAANGVYYSCIGTSCTGAAVPLSDQVQNPVAALSTDGNGVIVQLPSVPLGGASSIDGSLILGIGTRSNNTLTSPTVLRTDSTGDVTTVIDSISSFGFFDTGSNALFFPNPDTSLLPVCPSPNTDWYCPPATRTLSATNTAATGSPSSTVNFSITSLETLLNTSNNVFVDIGGPSSFGFDWGLPFFMGRSVAFGIESETSPLGTGPYVAY</sequence>
<keyword evidence="3" id="KW-1185">Reference proteome</keyword>
<accession>A0A4S1CG59</accession>
<dbReference type="SUPFAM" id="SSF49373">
    <property type="entry name" value="Invasin/intimin cell-adhesion fragments"/>
    <property type="match status" value="1"/>
</dbReference>
<dbReference type="FunFam" id="2.60.40.1080:FF:000001">
    <property type="entry name" value="Bacterial Ig-like domain, group 2"/>
    <property type="match status" value="1"/>
</dbReference>
<dbReference type="Pfam" id="PF11925">
    <property type="entry name" value="DUF3443"/>
    <property type="match status" value="1"/>
</dbReference>
<gene>
    <name evidence="2" type="ORF">E4633_09515</name>
</gene>
<reference evidence="2 3" key="1">
    <citation type="submission" date="2019-04" db="EMBL/GenBank/DDBJ databases">
        <title>Geobacter oryzae sp. nov., ferric-reducing bacteria isolated from paddy soil.</title>
        <authorList>
            <person name="Xu Z."/>
            <person name="Masuda Y."/>
            <person name="Itoh H."/>
            <person name="Senoo K."/>
        </authorList>
    </citation>
    <scope>NUCLEOTIDE SEQUENCE [LARGE SCALE GENOMIC DNA]</scope>
    <source>
        <strain evidence="2 3">Red111</strain>
    </source>
</reference>
<protein>
    <submittedName>
        <fullName evidence="2">DUF3443 family protein</fullName>
    </submittedName>
</protein>
<dbReference type="InterPro" id="IPR008964">
    <property type="entry name" value="Invasin/intimin_cell_adhesion"/>
</dbReference>
<dbReference type="InterPro" id="IPR021847">
    <property type="entry name" value="DUF3443"/>
</dbReference>
<dbReference type="InterPro" id="IPR003343">
    <property type="entry name" value="Big_2"/>
</dbReference>
<dbReference type="PROSITE" id="PS51257">
    <property type="entry name" value="PROKAR_LIPOPROTEIN"/>
    <property type="match status" value="1"/>
</dbReference>
<comment type="caution">
    <text evidence="2">The sequence shown here is derived from an EMBL/GenBank/DDBJ whole genome shotgun (WGS) entry which is preliminary data.</text>
</comment>